<dbReference type="WBParaSite" id="PSU_v2.g14063.t1">
    <property type="protein sequence ID" value="PSU_v2.g14063.t1"/>
    <property type="gene ID" value="PSU_v2.g14063"/>
</dbReference>
<sequence length="352" mass="40315">MPPTPAGKKARQENMREVRLPKRSRPHTDDSSDSLPPSDHEDNEEKTYVKPRLSDKHEKQLETLHKLNKKDRELKTEKKKALSMKMKNLSEKRFKDKKDVPLFAEHPDDYFDSDDDVLRLEINSDEDIHNIPASQRAELISPKSSAPVETTPKPSSLINPSRLLTSPGTPASSRPLKSPQEISSSQIYRRVKSIGENITSLVGDEFQIVHKSKIAQQKSLHEALRVKVQTKMDDETYGKLDRSVYPCLSNVKKFQKELLVKLKDQRKDGFANFILNDINSMTEFPFDNARVNIGIDQSTDSIKYVVSYVDLEHCQSVKKLRVYKAKYGTETRRELQPDISEINVAVNQSLFL</sequence>
<proteinExistence type="predicted"/>
<feature type="compositionally biased region" description="Polar residues" evidence="1">
    <location>
        <begin position="142"/>
        <end position="172"/>
    </location>
</feature>
<evidence type="ECO:0000256" key="1">
    <source>
        <dbReference type="SAM" id="MobiDB-lite"/>
    </source>
</evidence>
<protein>
    <submittedName>
        <fullName evidence="3">Uncharacterized protein</fullName>
    </submittedName>
</protein>
<feature type="compositionally biased region" description="Basic and acidic residues" evidence="1">
    <location>
        <begin position="38"/>
        <end position="80"/>
    </location>
</feature>
<keyword evidence="2" id="KW-1185">Reference proteome</keyword>
<feature type="compositionally biased region" description="Basic and acidic residues" evidence="1">
    <location>
        <begin position="10"/>
        <end position="30"/>
    </location>
</feature>
<dbReference type="Proteomes" id="UP000887577">
    <property type="component" value="Unplaced"/>
</dbReference>
<feature type="region of interest" description="Disordered" evidence="1">
    <location>
        <begin position="129"/>
        <end position="183"/>
    </location>
</feature>
<feature type="region of interest" description="Disordered" evidence="1">
    <location>
        <begin position="1"/>
        <end position="96"/>
    </location>
</feature>
<evidence type="ECO:0000313" key="3">
    <source>
        <dbReference type="WBParaSite" id="PSU_v2.g14063.t1"/>
    </source>
</evidence>
<organism evidence="2 3">
    <name type="scientific">Panagrolaimus superbus</name>
    <dbReference type="NCBI Taxonomy" id="310955"/>
    <lineage>
        <taxon>Eukaryota</taxon>
        <taxon>Metazoa</taxon>
        <taxon>Ecdysozoa</taxon>
        <taxon>Nematoda</taxon>
        <taxon>Chromadorea</taxon>
        <taxon>Rhabditida</taxon>
        <taxon>Tylenchina</taxon>
        <taxon>Panagrolaimomorpha</taxon>
        <taxon>Panagrolaimoidea</taxon>
        <taxon>Panagrolaimidae</taxon>
        <taxon>Panagrolaimus</taxon>
    </lineage>
</organism>
<reference evidence="3" key="1">
    <citation type="submission" date="2022-11" db="UniProtKB">
        <authorList>
            <consortium name="WormBaseParasite"/>
        </authorList>
    </citation>
    <scope>IDENTIFICATION</scope>
</reference>
<evidence type="ECO:0000313" key="2">
    <source>
        <dbReference type="Proteomes" id="UP000887577"/>
    </source>
</evidence>
<dbReference type="AlphaFoldDB" id="A0A914Y4A7"/>
<accession>A0A914Y4A7</accession>
<name>A0A914Y4A7_9BILA</name>